<dbReference type="Pfam" id="PF00348">
    <property type="entry name" value="polyprenyl_synt"/>
    <property type="match status" value="1"/>
</dbReference>
<accession>A0A832MKI1</accession>
<protein>
    <submittedName>
        <fullName evidence="9">Polyprenyl synthetase family protein</fullName>
    </submittedName>
</protein>
<keyword evidence="4" id="KW-0479">Metal-binding</keyword>
<evidence type="ECO:0000313" key="9">
    <source>
        <dbReference type="EMBL" id="HGZ41886.1"/>
    </source>
</evidence>
<dbReference type="FunFam" id="1.10.600.10:FF:000001">
    <property type="entry name" value="Geranylgeranyl diphosphate synthase"/>
    <property type="match status" value="1"/>
</dbReference>
<organism evidence="9">
    <name type="scientific">Eiseniibacteriota bacterium</name>
    <dbReference type="NCBI Taxonomy" id="2212470"/>
    <lineage>
        <taxon>Bacteria</taxon>
        <taxon>Candidatus Eiseniibacteriota</taxon>
    </lineage>
</organism>
<proteinExistence type="inferred from homology"/>
<dbReference type="SFLD" id="SFLDS00005">
    <property type="entry name" value="Isoprenoid_Synthase_Type_I"/>
    <property type="match status" value="1"/>
</dbReference>
<dbReference type="NCBIfam" id="NF045485">
    <property type="entry name" value="FPPsyn"/>
    <property type="match status" value="1"/>
</dbReference>
<dbReference type="SUPFAM" id="SSF48576">
    <property type="entry name" value="Terpenoid synthases"/>
    <property type="match status" value="1"/>
</dbReference>
<keyword evidence="5" id="KW-0460">Magnesium</keyword>
<dbReference type="InterPro" id="IPR053378">
    <property type="entry name" value="Prenyl_diphosphate_synthase"/>
</dbReference>
<evidence type="ECO:0000256" key="2">
    <source>
        <dbReference type="ARBA" id="ARBA00006706"/>
    </source>
</evidence>
<dbReference type="EMBL" id="DSQF01000002">
    <property type="protein sequence ID" value="HGZ41886.1"/>
    <property type="molecule type" value="Genomic_DNA"/>
</dbReference>
<comment type="cofactor">
    <cofactor evidence="1">
        <name>Mg(2+)</name>
        <dbReference type="ChEBI" id="CHEBI:18420"/>
    </cofactor>
</comment>
<evidence type="ECO:0000256" key="5">
    <source>
        <dbReference type="ARBA" id="ARBA00022842"/>
    </source>
</evidence>
<feature type="compositionally biased region" description="Low complexity" evidence="8">
    <location>
        <begin position="38"/>
        <end position="53"/>
    </location>
</feature>
<keyword evidence="3 7" id="KW-0808">Transferase</keyword>
<evidence type="ECO:0000256" key="7">
    <source>
        <dbReference type="RuleBase" id="RU004466"/>
    </source>
</evidence>
<evidence type="ECO:0000256" key="6">
    <source>
        <dbReference type="ARBA" id="ARBA00023229"/>
    </source>
</evidence>
<dbReference type="InterPro" id="IPR000092">
    <property type="entry name" value="Polyprenyl_synt"/>
</dbReference>
<comment type="similarity">
    <text evidence="2 7">Belongs to the FPP/GGPP synthase family.</text>
</comment>
<dbReference type="GO" id="GO:0046872">
    <property type="term" value="F:metal ion binding"/>
    <property type="evidence" value="ECO:0007669"/>
    <property type="project" value="UniProtKB-KW"/>
</dbReference>
<dbReference type="InterPro" id="IPR008949">
    <property type="entry name" value="Isoprenoid_synthase_dom_sf"/>
</dbReference>
<comment type="caution">
    <text evidence="9">The sequence shown here is derived from an EMBL/GenBank/DDBJ whole genome shotgun (WGS) entry which is preliminary data.</text>
</comment>
<dbReference type="AlphaFoldDB" id="A0A832MKI1"/>
<reference evidence="9" key="1">
    <citation type="journal article" date="2020" name="mSystems">
        <title>Genome- and Community-Level Interaction Insights into Carbon Utilization and Element Cycling Functions of Hydrothermarchaeota in Hydrothermal Sediment.</title>
        <authorList>
            <person name="Zhou Z."/>
            <person name="Liu Y."/>
            <person name="Xu W."/>
            <person name="Pan J."/>
            <person name="Luo Z.H."/>
            <person name="Li M."/>
        </authorList>
    </citation>
    <scope>NUCLEOTIDE SEQUENCE [LARGE SCALE GENOMIC DNA]</scope>
    <source>
        <strain evidence="9">SpSt-381</strain>
    </source>
</reference>
<keyword evidence="6" id="KW-0414">Isoprene biosynthesis</keyword>
<dbReference type="PROSITE" id="PS00444">
    <property type="entry name" value="POLYPRENYL_SYNTHASE_2"/>
    <property type="match status" value="1"/>
</dbReference>
<gene>
    <name evidence="9" type="ORF">ENR23_00400</name>
</gene>
<dbReference type="Gene3D" id="1.10.600.10">
    <property type="entry name" value="Farnesyl Diphosphate Synthase"/>
    <property type="match status" value="1"/>
</dbReference>
<evidence type="ECO:0000256" key="4">
    <source>
        <dbReference type="ARBA" id="ARBA00022723"/>
    </source>
</evidence>
<dbReference type="PANTHER" id="PTHR43281:SF1">
    <property type="entry name" value="FARNESYL DIPHOSPHATE SYNTHASE"/>
    <property type="match status" value="1"/>
</dbReference>
<dbReference type="CDD" id="cd00685">
    <property type="entry name" value="Trans_IPPS_HT"/>
    <property type="match status" value="1"/>
</dbReference>
<dbReference type="PANTHER" id="PTHR43281">
    <property type="entry name" value="FARNESYL DIPHOSPHATE SYNTHASE"/>
    <property type="match status" value="1"/>
</dbReference>
<evidence type="ECO:0000256" key="3">
    <source>
        <dbReference type="ARBA" id="ARBA00022679"/>
    </source>
</evidence>
<dbReference type="GO" id="GO:0004659">
    <property type="term" value="F:prenyltransferase activity"/>
    <property type="evidence" value="ECO:0007669"/>
    <property type="project" value="InterPro"/>
</dbReference>
<dbReference type="GO" id="GO:0016114">
    <property type="term" value="P:terpenoid biosynthetic process"/>
    <property type="evidence" value="ECO:0007669"/>
    <property type="project" value="UniProtKB-ARBA"/>
</dbReference>
<sequence length="344" mass="36626">MAARATRRRTAPAVRPAARPRRKRATANVPGPPRRARPATAAVRRAPAKRPAADPLRAMREAFEAHFAKTLRANGAPRGRLGEAILYSALGPGKRLRPLLVLATAEAVGGEWREALPAAAAVECVHAFSLVHDDLPAMDDDDMRRGRPTTHRRFGEALGVLAGDALLAFAFEEITRLPAARHDPRRVLACVRMLADAAGANQLIEGQALDIEAEGRRADREVVEAIHVRKTGALIAASMALGALAGGAPIPQVHALYDAGLDLGLAFQIHDDLLNARSSLARLGKRAGTDAARGKATWPSAVGIERAVQDAGALYAAVMERLRPFGPRAARLVALVSSVAERER</sequence>
<name>A0A832MKI1_UNCEI</name>
<dbReference type="PROSITE" id="PS00723">
    <property type="entry name" value="POLYPRENYL_SYNTHASE_1"/>
    <property type="match status" value="1"/>
</dbReference>
<dbReference type="GO" id="GO:0005737">
    <property type="term" value="C:cytoplasm"/>
    <property type="evidence" value="ECO:0007669"/>
    <property type="project" value="UniProtKB-ARBA"/>
</dbReference>
<feature type="compositionally biased region" description="Basic residues" evidence="8">
    <location>
        <begin position="1"/>
        <end position="10"/>
    </location>
</feature>
<feature type="region of interest" description="Disordered" evidence="8">
    <location>
        <begin position="1"/>
        <end position="53"/>
    </location>
</feature>
<dbReference type="SFLD" id="SFLDG01017">
    <property type="entry name" value="Polyprenyl_Transferase_Like"/>
    <property type="match status" value="1"/>
</dbReference>
<evidence type="ECO:0000256" key="8">
    <source>
        <dbReference type="SAM" id="MobiDB-lite"/>
    </source>
</evidence>
<dbReference type="InterPro" id="IPR033749">
    <property type="entry name" value="Polyprenyl_synt_CS"/>
</dbReference>
<evidence type="ECO:0000256" key="1">
    <source>
        <dbReference type="ARBA" id="ARBA00001946"/>
    </source>
</evidence>